<dbReference type="InterPro" id="IPR011009">
    <property type="entry name" value="Kinase-like_dom_sf"/>
</dbReference>
<gene>
    <name evidence="4" type="ORF">MNBD_NITROSPINAE04-935</name>
</gene>
<keyword evidence="2" id="KW-1133">Transmembrane helix</keyword>
<organism evidence="4">
    <name type="scientific">hydrothermal vent metagenome</name>
    <dbReference type="NCBI Taxonomy" id="652676"/>
    <lineage>
        <taxon>unclassified sequences</taxon>
        <taxon>metagenomes</taxon>
        <taxon>ecological metagenomes</taxon>
    </lineage>
</organism>
<dbReference type="Gene3D" id="1.10.510.10">
    <property type="entry name" value="Transferase(Phosphotransferase) domain 1"/>
    <property type="match status" value="1"/>
</dbReference>
<dbReference type="PROSITE" id="PS50011">
    <property type="entry name" value="PROTEIN_KINASE_DOM"/>
    <property type="match status" value="1"/>
</dbReference>
<keyword evidence="2" id="KW-0472">Membrane</keyword>
<dbReference type="SMART" id="SM00220">
    <property type="entry name" value="S_TKc"/>
    <property type="match status" value="1"/>
</dbReference>
<evidence type="ECO:0000256" key="1">
    <source>
        <dbReference type="SAM" id="MobiDB-lite"/>
    </source>
</evidence>
<feature type="transmembrane region" description="Helical" evidence="2">
    <location>
        <begin position="192"/>
        <end position="214"/>
    </location>
</feature>
<evidence type="ECO:0000256" key="2">
    <source>
        <dbReference type="SAM" id="Phobius"/>
    </source>
</evidence>
<dbReference type="InterPro" id="IPR053235">
    <property type="entry name" value="Ser_Thr_kinase"/>
</dbReference>
<dbReference type="GO" id="GO:0005737">
    <property type="term" value="C:cytoplasm"/>
    <property type="evidence" value="ECO:0007669"/>
    <property type="project" value="TreeGrafter"/>
</dbReference>
<feature type="transmembrane region" description="Helical" evidence="2">
    <location>
        <begin position="321"/>
        <end position="341"/>
    </location>
</feature>
<dbReference type="PANTHER" id="PTHR24361">
    <property type="entry name" value="MITOGEN-ACTIVATED KINASE KINASE KINASE"/>
    <property type="match status" value="1"/>
</dbReference>
<dbReference type="GO" id="GO:0004674">
    <property type="term" value="F:protein serine/threonine kinase activity"/>
    <property type="evidence" value="ECO:0007669"/>
    <property type="project" value="TreeGrafter"/>
</dbReference>
<feature type="domain" description="Protein kinase" evidence="3">
    <location>
        <begin position="1"/>
        <end position="126"/>
    </location>
</feature>
<dbReference type="GO" id="GO:0005524">
    <property type="term" value="F:ATP binding"/>
    <property type="evidence" value="ECO:0007669"/>
    <property type="project" value="InterPro"/>
</dbReference>
<name>A0A3B1CAY0_9ZZZZ</name>
<dbReference type="InterPro" id="IPR000719">
    <property type="entry name" value="Prot_kinase_dom"/>
</dbReference>
<feature type="transmembrane region" description="Helical" evidence="2">
    <location>
        <begin position="295"/>
        <end position="314"/>
    </location>
</feature>
<feature type="transmembrane region" description="Helical" evidence="2">
    <location>
        <begin position="256"/>
        <end position="275"/>
    </location>
</feature>
<dbReference type="Pfam" id="PF00069">
    <property type="entry name" value="Pkinase"/>
    <property type="match status" value="1"/>
</dbReference>
<accession>A0A3B1CAY0</accession>
<protein>
    <recommendedName>
        <fullName evidence="3">Protein kinase domain-containing protein</fullName>
    </recommendedName>
</protein>
<feature type="region of interest" description="Disordered" evidence="1">
    <location>
        <begin position="159"/>
        <end position="181"/>
    </location>
</feature>
<dbReference type="SUPFAM" id="SSF56112">
    <property type="entry name" value="Protein kinase-like (PK-like)"/>
    <property type="match status" value="1"/>
</dbReference>
<feature type="transmembrane region" description="Helical" evidence="2">
    <location>
        <begin position="356"/>
        <end position="374"/>
    </location>
</feature>
<dbReference type="EMBL" id="UOGA01000296">
    <property type="protein sequence ID" value="VAX25342.1"/>
    <property type="molecule type" value="Genomic_DNA"/>
</dbReference>
<proteinExistence type="predicted"/>
<evidence type="ECO:0000313" key="4">
    <source>
        <dbReference type="EMBL" id="VAX25342.1"/>
    </source>
</evidence>
<sequence>MISSRREVKLMDFGIARMLASESDDHPQIAGTLAYMAPEVLQGEKPDARCDIYALGLTMYELIAGKIAFNSAKASEVIDQHINKAPPPLEECDKALARIVFRCLEKKPNARFQTAGQLRTALGKYLGLDEGDKLSKMKSKMEYEQRKLERDRRQVEIQARQLESERDGARSGSVSVPGPGLTMSDHLRQKDAGFSFPVMLAVVCAVAGFAGAWLKIMLDEGQLIQLASLQTYQVMSWAVLGIFTVSAPAFFRNGILGGLIGAVAGAIGGVLIHIVDTATNEYLLDNEIWVTHFMFTYLAMAVLFSAGAVAVQVLSLKMRSLAKLFLIVTGAALVSAVFPYMKLAENFFGLPLETSIYFYAPLLSTLIWVCLDMMESRLE</sequence>
<keyword evidence="2" id="KW-0812">Transmembrane</keyword>
<feature type="transmembrane region" description="Helical" evidence="2">
    <location>
        <begin position="234"/>
        <end position="251"/>
    </location>
</feature>
<dbReference type="AlphaFoldDB" id="A0A3B1CAY0"/>
<evidence type="ECO:0000259" key="3">
    <source>
        <dbReference type="PROSITE" id="PS50011"/>
    </source>
</evidence>
<reference evidence="4" key="1">
    <citation type="submission" date="2018-06" db="EMBL/GenBank/DDBJ databases">
        <authorList>
            <person name="Zhirakovskaya E."/>
        </authorList>
    </citation>
    <scope>NUCLEOTIDE SEQUENCE</scope>
</reference>